<sequence>MMEEKALQGGRVELLEKEAKQNEALQKQSGLKNVEKIKENRISTPCSENRLHQSAEVNSPRTQNNQTSWRKPCPVQGERPAQAAQGARGGEQAGRQATQPRIEPTKPQSIPHQCKGRTIPTEAPEPIKAVEEEVDKAISQLRLMQEKVRQRGRVELLEKKAKQNEALQKQSCLKNVEKIKENRISTQTSWRKQCPATRPSIEPTKPQSIPHQCKGRTIPTEAPEPIKDVEEEVDEGTSQLLAKENAILRGQVELLETDAKLNEALEKESRLKKVEAISDLELQLALKKVTEAETDHKLKQLEEALQLQKESQWELETNLTQTLLLLKSQEDAEMNLAQQRETGRQLQAALTELLTQSNSQQLQWQEEKGHLLQAMCQITSSLEEMRVVPKPKKLSLRKRIVQFFRRSGKQ</sequence>
<organism evidence="3 4">
    <name type="scientific">Liparis tanakae</name>
    <name type="common">Tanaka's snailfish</name>
    <dbReference type="NCBI Taxonomy" id="230148"/>
    <lineage>
        <taxon>Eukaryota</taxon>
        <taxon>Metazoa</taxon>
        <taxon>Chordata</taxon>
        <taxon>Craniata</taxon>
        <taxon>Vertebrata</taxon>
        <taxon>Euteleostomi</taxon>
        <taxon>Actinopterygii</taxon>
        <taxon>Neopterygii</taxon>
        <taxon>Teleostei</taxon>
        <taxon>Neoteleostei</taxon>
        <taxon>Acanthomorphata</taxon>
        <taxon>Eupercaria</taxon>
        <taxon>Perciformes</taxon>
        <taxon>Cottioidei</taxon>
        <taxon>Cottales</taxon>
        <taxon>Liparidae</taxon>
        <taxon>Liparis</taxon>
    </lineage>
</organism>
<proteinExistence type="predicted"/>
<reference evidence="3 4" key="1">
    <citation type="submission" date="2019-03" db="EMBL/GenBank/DDBJ databases">
        <title>First draft genome of Liparis tanakae, snailfish: a comprehensive survey of snailfish specific genes.</title>
        <authorList>
            <person name="Kim W."/>
            <person name="Song I."/>
            <person name="Jeong J.-H."/>
            <person name="Kim D."/>
            <person name="Kim S."/>
            <person name="Ryu S."/>
            <person name="Song J.Y."/>
            <person name="Lee S.K."/>
        </authorList>
    </citation>
    <scope>NUCLEOTIDE SEQUENCE [LARGE SCALE GENOMIC DNA]</scope>
    <source>
        <tissue evidence="3">Muscle</tissue>
    </source>
</reference>
<dbReference type="OrthoDB" id="8964882at2759"/>
<dbReference type="Proteomes" id="UP000314294">
    <property type="component" value="Unassembled WGS sequence"/>
</dbReference>
<feature type="region of interest" description="Disordered" evidence="2">
    <location>
        <begin position="196"/>
        <end position="221"/>
    </location>
</feature>
<evidence type="ECO:0000256" key="1">
    <source>
        <dbReference type="SAM" id="Coils"/>
    </source>
</evidence>
<evidence type="ECO:0000313" key="4">
    <source>
        <dbReference type="Proteomes" id="UP000314294"/>
    </source>
</evidence>
<keyword evidence="4" id="KW-1185">Reference proteome</keyword>
<keyword evidence="1" id="KW-0175">Coiled coil</keyword>
<dbReference type="EMBL" id="SRLO01011474">
    <property type="protein sequence ID" value="TNN25865.1"/>
    <property type="molecule type" value="Genomic_DNA"/>
</dbReference>
<feature type="compositionally biased region" description="Polar residues" evidence="2">
    <location>
        <begin position="55"/>
        <end position="69"/>
    </location>
</feature>
<evidence type="ECO:0000313" key="3">
    <source>
        <dbReference type="EMBL" id="TNN25865.1"/>
    </source>
</evidence>
<accession>A0A4Z2EAU3</accession>
<evidence type="ECO:0000256" key="2">
    <source>
        <dbReference type="SAM" id="MobiDB-lite"/>
    </source>
</evidence>
<protein>
    <submittedName>
        <fullName evidence="3">Uncharacterized protein</fullName>
    </submittedName>
</protein>
<gene>
    <name evidence="3" type="ORF">EYF80_064003</name>
</gene>
<name>A0A4Z2EAU3_9TELE</name>
<feature type="coiled-coil region" evidence="1">
    <location>
        <begin position="291"/>
        <end position="318"/>
    </location>
</feature>
<feature type="compositionally biased region" description="Low complexity" evidence="2">
    <location>
        <begin position="76"/>
        <end position="86"/>
    </location>
</feature>
<comment type="caution">
    <text evidence="3">The sequence shown here is derived from an EMBL/GenBank/DDBJ whole genome shotgun (WGS) entry which is preliminary data.</text>
</comment>
<feature type="region of interest" description="Disordered" evidence="2">
    <location>
        <begin position="21"/>
        <end position="126"/>
    </location>
</feature>
<dbReference type="AlphaFoldDB" id="A0A4Z2EAU3"/>